<dbReference type="Proteomes" id="UP001595548">
    <property type="component" value="Unassembled WGS sequence"/>
</dbReference>
<feature type="transmembrane region" description="Helical" evidence="1">
    <location>
        <begin position="80"/>
        <end position="100"/>
    </location>
</feature>
<feature type="transmembrane region" description="Helical" evidence="1">
    <location>
        <begin position="32"/>
        <end position="53"/>
    </location>
</feature>
<comment type="caution">
    <text evidence="2">The sequence shown here is derived from an EMBL/GenBank/DDBJ whole genome shotgun (WGS) entry which is preliminary data.</text>
</comment>
<evidence type="ECO:0000256" key="1">
    <source>
        <dbReference type="SAM" id="Phobius"/>
    </source>
</evidence>
<feature type="transmembrane region" description="Helical" evidence="1">
    <location>
        <begin position="7"/>
        <end position="26"/>
    </location>
</feature>
<accession>A0ABV7HN21</accession>
<organism evidence="2 3">
    <name type="scientific">Gilvimarinus japonicus</name>
    <dbReference type="NCBI Taxonomy" id="1796469"/>
    <lineage>
        <taxon>Bacteria</taxon>
        <taxon>Pseudomonadati</taxon>
        <taxon>Pseudomonadota</taxon>
        <taxon>Gammaproteobacteria</taxon>
        <taxon>Cellvibrionales</taxon>
        <taxon>Cellvibrionaceae</taxon>
        <taxon>Gilvimarinus</taxon>
    </lineage>
</organism>
<evidence type="ECO:0000313" key="3">
    <source>
        <dbReference type="Proteomes" id="UP001595548"/>
    </source>
</evidence>
<sequence length="163" mass="18787">MKIIKLIAAITFSGLMLVHLIAWLGLLPPKWVWLPLSVISISFFILGLGRLGIHQIKSGTPKTVDNPIEAMFQKATAKRLLIILLVVGYFFFNFFYSAAIGGTTKVKNDKYYALGHNPKKYYEISEKEYEFRRPHQVRLHTGHPFIFGLVGYFFLTRRLRKPD</sequence>
<dbReference type="RefSeq" id="WP_382414355.1">
    <property type="nucleotide sequence ID" value="NZ_AP031500.1"/>
</dbReference>
<keyword evidence="1" id="KW-1133">Transmembrane helix</keyword>
<dbReference type="EMBL" id="JBHRTL010000004">
    <property type="protein sequence ID" value="MFC3154216.1"/>
    <property type="molecule type" value="Genomic_DNA"/>
</dbReference>
<keyword evidence="1" id="KW-0812">Transmembrane</keyword>
<feature type="transmembrane region" description="Helical" evidence="1">
    <location>
        <begin position="137"/>
        <end position="155"/>
    </location>
</feature>
<evidence type="ECO:0000313" key="2">
    <source>
        <dbReference type="EMBL" id="MFC3154216.1"/>
    </source>
</evidence>
<protein>
    <submittedName>
        <fullName evidence="2">Uncharacterized protein</fullName>
    </submittedName>
</protein>
<keyword evidence="1" id="KW-0472">Membrane</keyword>
<proteinExistence type="predicted"/>
<name>A0ABV7HN21_9GAMM</name>
<reference evidence="3" key="1">
    <citation type="journal article" date="2019" name="Int. J. Syst. Evol. Microbiol.">
        <title>The Global Catalogue of Microorganisms (GCM) 10K type strain sequencing project: providing services to taxonomists for standard genome sequencing and annotation.</title>
        <authorList>
            <consortium name="The Broad Institute Genomics Platform"/>
            <consortium name="The Broad Institute Genome Sequencing Center for Infectious Disease"/>
            <person name="Wu L."/>
            <person name="Ma J."/>
        </authorList>
    </citation>
    <scope>NUCLEOTIDE SEQUENCE [LARGE SCALE GENOMIC DNA]</scope>
    <source>
        <strain evidence="3">KCTC 52141</strain>
    </source>
</reference>
<gene>
    <name evidence="2" type="ORF">ACFOEB_03305</name>
</gene>
<keyword evidence="3" id="KW-1185">Reference proteome</keyword>